<accession>A0AC34Q7L4</accession>
<sequence length="260" mass="29873">MALLFLTLAWGYVGNSCHGPGRAGGADYWELTVRCPVPISISFTLELPIQDFIYEKTIFSSDFEDRFRFTDDSRGTSGVFNVCCKPILNPFLNDLIENGGVGDFVIVAEDQEIKINKELLEIHSPVFAAMFKSDYVEAKENRVTIEDFSFDVVKFVVKSIYFGGIPENTTLEIMEDVCRFVDKYDMKKFKDYLEECLDSFLTFYDACKVTMIAQFYKCTKLYENGIIFLASHMKKLRKMNDFKKLDMKVLHDVMEAYGAN</sequence>
<dbReference type="WBParaSite" id="JU765_v2.g13788.t1">
    <property type="protein sequence ID" value="JU765_v2.g13788.t1"/>
    <property type="gene ID" value="JU765_v2.g13788"/>
</dbReference>
<name>A0AC34Q7L4_9BILA</name>
<dbReference type="Proteomes" id="UP000887576">
    <property type="component" value="Unplaced"/>
</dbReference>
<evidence type="ECO:0000313" key="2">
    <source>
        <dbReference type="WBParaSite" id="JU765_v2.g13788.t1"/>
    </source>
</evidence>
<reference evidence="2" key="1">
    <citation type="submission" date="2022-11" db="UniProtKB">
        <authorList>
            <consortium name="WormBaseParasite"/>
        </authorList>
    </citation>
    <scope>IDENTIFICATION</scope>
</reference>
<protein>
    <submittedName>
        <fullName evidence="2">BTB domain-containing protein</fullName>
    </submittedName>
</protein>
<proteinExistence type="predicted"/>
<evidence type="ECO:0000313" key="1">
    <source>
        <dbReference type="Proteomes" id="UP000887576"/>
    </source>
</evidence>
<organism evidence="1 2">
    <name type="scientific">Panagrolaimus sp. JU765</name>
    <dbReference type="NCBI Taxonomy" id="591449"/>
    <lineage>
        <taxon>Eukaryota</taxon>
        <taxon>Metazoa</taxon>
        <taxon>Ecdysozoa</taxon>
        <taxon>Nematoda</taxon>
        <taxon>Chromadorea</taxon>
        <taxon>Rhabditida</taxon>
        <taxon>Tylenchina</taxon>
        <taxon>Panagrolaimomorpha</taxon>
        <taxon>Panagrolaimoidea</taxon>
        <taxon>Panagrolaimidae</taxon>
        <taxon>Panagrolaimus</taxon>
    </lineage>
</organism>